<gene>
    <name evidence="2" type="ORF">HCT48_05245</name>
</gene>
<dbReference type="EMBL" id="JAATLM010000001">
    <property type="protein sequence ID" value="NIZ69619.1"/>
    <property type="molecule type" value="Genomic_DNA"/>
</dbReference>
<feature type="coiled-coil region" evidence="1">
    <location>
        <begin position="70"/>
        <end position="97"/>
    </location>
</feature>
<organism evidence="2 3">
    <name type="scientific">Entomospira culicis</name>
    <dbReference type="NCBI Taxonomy" id="2719989"/>
    <lineage>
        <taxon>Bacteria</taxon>
        <taxon>Pseudomonadati</taxon>
        <taxon>Spirochaetota</taxon>
        <taxon>Spirochaetia</taxon>
        <taxon>Spirochaetales</taxon>
        <taxon>Spirochaetaceae</taxon>
        <taxon>Entomospira</taxon>
    </lineage>
</organism>
<evidence type="ECO:0000313" key="2">
    <source>
        <dbReference type="EMBL" id="NIZ69619.1"/>
    </source>
</evidence>
<proteinExistence type="predicted"/>
<comment type="caution">
    <text evidence="2">The sequence shown here is derived from an EMBL/GenBank/DDBJ whole genome shotgun (WGS) entry which is preliminary data.</text>
</comment>
<evidence type="ECO:0000256" key="1">
    <source>
        <dbReference type="SAM" id="Coils"/>
    </source>
</evidence>
<dbReference type="RefSeq" id="WP_167695704.1">
    <property type="nucleotide sequence ID" value="NZ_CP118185.1"/>
</dbReference>
<name>A0A968KUJ0_9SPIO</name>
<protein>
    <submittedName>
        <fullName evidence="2">Uncharacterized protein</fullName>
    </submittedName>
</protein>
<reference evidence="2" key="1">
    <citation type="submission" date="2020-03" db="EMBL/GenBank/DDBJ databases">
        <title>Spirochaetal bacteria isolated from arthropods constitute a novel genus Entomospira genus novum within the order Spirochaetales.</title>
        <authorList>
            <person name="Grana-Miraglia L."/>
            <person name="Sikutova S."/>
            <person name="Fingerle V."/>
            <person name="Sing A."/>
            <person name="Castillo-Ramirez S."/>
            <person name="Margos G."/>
            <person name="Rudolf I."/>
        </authorList>
    </citation>
    <scope>NUCLEOTIDE SEQUENCE</scope>
    <source>
        <strain evidence="2">BR149</strain>
    </source>
</reference>
<evidence type="ECO:0000313" key="3">
    <source>
        <dbReference type="Proteomes" id="UP000778951"/>
    </source>
</evidence>
<keyword evidence="3" id="KW-1185">Reference proteome</keyword>
<dbReference type="Proteomes" id="UP000778951">
    <property type="component" value="Unassembled WGS sequence"/>
</dbReference>
<accession>A0A968KUJ0</accession>
<sequence>MMALFKRKDERWISEQMRIIYQEYEELKAMLPNAQELSDGFHDRYKLAERKGLDIQVFLTNELAHVQDLHKHYQKQQEEAREALVRKERAHATLNQEIARMALAYQHYPKCSFVPYQEFPELSHLYGAIQQFEAQHWHSLCMQLRKDHALTGNSGLTPLEQEMRMLVSQRDQSEPHALLAFTQSYRHQLSDIERAVLEATKEVGFFLNGLKSLLDALHYDKELPAYQAIDTMIRDFRLSSIKRQVI</sequence>
<keyword evidence="1" id="KW-0175">Coiled coil</keyword>
<dbReference type="AlphaFoldDB" id="A0A968KUJ0"/>